<evidence type="ECO:0000256" key="1">
    <source>
        <dbReference type="SAM" id="Phobius"/>
    </source>
</evidence>
<dbReference type="EMBL" id="SSTD01014931">
    <property type="protein sequence ID" value="TYK03430.1"/>
    <property type="molecule type" value="Genomic_DNA"/>
</dbReference>
<keyword evidence="3" id="KW-0808">Transferase</keyword>
<evidence type="ECO:0000313" key="4">
    <source>
        <dbReference type="Proteomes" id="UP000321393"/>
    </source>
</evidence>
<dbReference type="GO" id="GO:0032259">
    <property type="term" value="P:methylation"/>
    <property type="evidence" value="ECO:0007669"/>
    <property type="project" value="UniProtKB-KW"/>
</dbReference>
<feature type="transmembrane region" description="Helical" evidence="1">
    <location>
        <begin position="6"/>
        <end position="32"/>
    </location>
</feature>
<gene>
    <name evidence="3" type="ORF">E5676_scaffold121G00310</name>
    <name evidence="2" type="ORF">E6C27_scaffold269G001130</name>
</gene>
<accession>A0A5A7SP75</accession>
<protein>
    <submittedName>
        <fullName evidence="2 3">28S rRNA (Cytosine-C(5))-methyltransferase isoform X2</fullName>
    </submittedName>
</protein>
<reference evidence="4 5" key="1">
    <citation type="submission" date="2019-08" db="EMBL/GenBank/DDBJ databases">
        <title>Draft genome sequences of two oriental melons (Cucumis melo L. var makuwa).</title>
        <authorList>
            <person name="Kwon S.-Y."/>
        </authorList>
    </citation>
    <scope>NUCLEOTIDE SEQUENCE [LARGE SCALE GENOMIC DNA]</scope>
    <source>
        <strain evidence="5">cv. Chang Bougi</strain>
        <strain evidence="4">cv. SW 3</strain>
        <tissue evidence="2">Leaf</tissue>
    </source>
</reference>
<dbReference type="OrthoDB" id="435282at2759"/>
<evidence type="ECO:0000313" key="5">
    <source>
        <dbReference type="Proteomes" id="UP000321947"/>
    </source>
</evidence>
<keyword evidence="1" id="KW-0812">Transmembrane</keyword>
<dbReference type="EMBL" id="SSTE01020983">
    <property type="protein sequence ID" value="KAA0033014.1"/>
    <property type="molecule type" value="Genomic_DNA"/>
</dbReference>
<name>A0A5A7SP75_CUCMM</name>
<dbReference type="Proteomes" id="UP000321947">
    <property type="component" value="Unassembled WGS sequence"/>
</dbReference>
<keyword evidence="1" id="KW-0472">Membrane</keyword>
<dbReference type="GO" id="GO:0008168">
    <property type="term" value="F:methyltransferase activity"/>
    <property type="evidence" value="ECO:0007669"/>
    <property type="project" value="UniProtKB-KW"/>
</dbReference>
<evidence type="ECO:0000313" key="3">
    <source>
        <dbReference type="EMBL" id="TYK03430.1"/>
    </source>
</evidence>
<organism evidence="2 4">
    <name type="scientific">Cucumis melo var. makuwa</name>
    <name type="common">Oriental melon</name>
    <dbReference type="NCBI Taxonomy" id="1194695"/>
    <lineage>
        <taxon>Eukaryota</taxon>
        <taxon>Viridiplantae</taxon>
        <taxon>Streptophyta</taxon>
        <taxon>Embryophyta</taxon>
        <taxon>Tracheophyta</taxon>
        <taxon>Spermatophyta</taxon>
        <taxon>Magnoliopsida</taxon>
        <taxon>eudicotyledons</taxon>
        <taxon>Gunneridae</taxon>
        <taxon>Pentapetalae</taxon>
        <taxon>rosids</taxon>
        <taxon>fabids</taxon>
        <taxon>Cucurbitales</taxon>
        <taxon>Cucurbitaceae</taxon>
        <taxon>Benincaseae</taxon>
        <taxon>Cucumis</taxon>
    </lineage>
</organism>
<proteinExistence type="predicted"/>
<comment type="caution">
    <text evidence="2">The sequence shown here is derived from an EMBL/GenBank/DDBJ whole genome shotgun (WGS) entry which is preliminary data.</text>
</comment>
<sequence length="88" mass="9788">MEETEFIYAIMYDILLGQLAILHLVMIGIILWKLCIETSFLAGDAEKFLMQQQSALQSAVTQLLSKKKANNIDDLVARGDDDPGESSI</sequence>
<dbReference type="Proteomes" id="UP000321393">
    <property type="component" value="Unassembled WGS sequence"/>
</dbReference>
<keyword evidence="1" id="KW-1133">Transmembrane helix</keyword>
<keyword evidence="3" id="KW-0489">Methyltransferase</keyword>
<dbReference type="AlphaFoldDB" id="A0A5A7SP75"/>
<evidence type="ECO:0000313" key="2">
    <source>
        <dbReference type="EMBL" id="KAA0033014.1"/>
    </source>
</evidence>